<comment type="caution">
    <text evidence="1">The sequence shown here is derived from an EMBL/GenBank/DDBJ whole genome shotgun (WGS) entry which is preliminary data.</text>
</comment>
<evidence type="ECO:0000313" key="1">
    <source>
        <dbReference type="EMBL" id="KAK4639411.1"/>
    </source>
</evidence>
<dbReference type="EMBL" id="JAFFGZ010000009">
    <property type="protein sequence ID" value="KAK4639411.1"/>
    <property type="molecule type" value="Genomic_DNA"/>
</dbReference>
<dbReference type="RefSeq" id="XP_062728387.1">
    <property type="nucleotide sequence ID" value="XM_062873192.1"/>
</dbReference>
<dbReference type="GeneID" id="87892589"/>
<gene>
    <name evidence="1" type="ORF">QC761_0107950</name>
</gene>
<proteinExistence type="predicted"/>
<evidence type="ECO:0008006" key="3">
    <source>
        <dbReference type="Google" id="ProtNLM"/>
    </source>
</evidence>
<evidence type="ECO:0000313" key="2">
    <source>
        <dbReference type="Proteomes" id="UP001322138"/>
    </source>
</evidence>
<name>A0ABR0F6U6_9PEZI</name>
<dbReference type="Proteomes" id="UP001322138">
    <property type="component" value="Unassembled WGS sequence"/>
</dbReference>
<sequence length="79" mass="8366">MAWFWPIAPLYAMTGPAQVPGHPTVMGVQTAVLFVGSGYPICTSSRFVGAMSTPFRRPALIAGGFIRSLDCPLGAEHNS</sequence>
<accession>A0ABR0F6U6</accession>
<reference evidence="1 2" key="1">
    <citation type="journal article" date="2023" name="bioRxiv">
        <title>High-quality genome assemblies of four members of thePodospora anserinaspecies complex.</title>
        <authorList>
            <person name="Ament-Velasquez S.L."/>
            <person name="Vogan A.A."/>
            <person name="Wallerman O."/>
            <person name="Hartmann F."/>
            <person name="Gautier V."/>
            <person name="Silar P."/>
            <person name="Giraud T."/>
            <person name="Johannesson H."/>
        </authorList>
    </citation>
    <scope>NUCLEOTIDE SEQUENCE [LARGE SCALE GENOMIC DNA]</scope>
    <source>
        <strain evidence="1 2">CBS 112042</strain>
    </source>
</reference>
<keyword evidence="2" id="KW-1185">Reference proteome</keyword>
<organism evidence="1 2">
    <name type="scientific">Podospora bellae-mahoneyi</name>
    <dbReference type="NCBI Taxonomy" id="2093777"/>
    <lineage>
        <taxon>Eukaryota</taxon>
        <taxon>Fungi</taxon>
        <taxon>Dikarya</taxon>
        <taxon>Ascomycota</taxon>
        <taxon>Pezizomycotina</taxon>
        <taxon>Sordariomycetes</taxon>
        <taxon>Sordariomycetidae</taxon>
        <taxon>Sordariales</taxon>
        <taxon>Podosporaceae</taxon>
        <taxon>Podospora</taxon>
    </lineage>
</organism>
<protein>
    <recommendedName>
        <fullName evidence="3">Secreted protein</fullName>
    </recommendedName>
</protein>